<dbReference type="PANTHER" id="PTHR43796:SF2">
    <property type="entry name" value="CARBOXYNORSPERMIDINE SYNTHASE"/>
    <property type="match status" value="1"/>
</dbReference>
<dbReference type="RefSeq" id="WP_134016950.1">
    <property type="nucleotide sequence ID" value="NZ_SOEC01000004.1"/>
</dbReference>
<feature type="domain" description="Saccharopine dehydrogenase NADP binding" evidence="1">
    <location>
        <begin position="5"/>
        <end position="132"/>
    </location>
</feature>
<name>A0A4R8FW93_9GAMM</name>
<dbReference type="EMBL" id="SOEC01000004">
    <property type="protein sequence ID" value="TDX30847.1"/>
    <property type="molecule type" value="Genomic_DNA"/>
</dbReference>
<dbReference type="Pfam" id="PF16653">
    <property type="entry name" value="Sacchrp_dh_C"/>
    <property type="match status" value="1"/>
</dbReference>
<feature type="domain" description="Saccharopine dehydrogenase-like C-terminal" evidence="2">
    <location>
        <begin position="137"/>
        <end position="383"/>
    </location>
</feature>
<dbReference type="Gene3D" id="3.30.360.10">
    <property type="entry name" value="Dihydrodipicolinate Reductase, domain 2"/>
    <property type="match status" value="1"/>
</dbReference>
<dbReference type="AlphaFoldDB" id="A0A4R8FW93"/>
<organism evidence="3 4">
    <name type="scientific">Modicisalibacter xianhensis</name>
    <dbReference type="NCBI Taxonomy" id="442341"/>
    <lineage>
        <taxon>Bacteria</taxon>
        <taxon>Pseudomonadati</taxon>
        <taxon>Pseudomonadota</taxon>
        <taxon>Gammaproteobacteria</taxon>
        <taxon>Oceanospirillales</taxon>
        <taxon>Halomonadaceae</taxon>
        <taxon>Modicisalibacter</taxon>
    </lineage>
</organism>
<gene>
    <name evidence="3" type="ORF">DFO67_104106</name>
</gene>
<evidence type="ECO:0000313" key="3">
    <source>
        <dbReference type="EMBL" id="TDX30847.1"/>
    </source>
</evidence>
<comment type="caution">
    <text evidence="3">The sequence shown here is derived from an EMBL/GenBank/DDBJ whole genome shotgun (WGS) entry which is preliminary data.</text>
</comment>
<accession>A0A4R8FW93</accession>
<dbReference type="InterPro" id="IPR005097">
    <property type="entry name" value="Sacchrp_dh_NADP-bd"/>
</dbReference>
<evidence type="ECO:0000259" key="1">
    <source>
        <dbReference type="Pfam" id="PF03435"/>
    </source>
</evidence>
<dbReference type="PANTHER" id="PTHR43796">
    <property type="entry name" value="CARBOXYNORSPERMIDINE SYNTHASE"/>
    <property type="match status" value="1"/>
</dbReference>
<dbReference type="InterPro" id="IPR036291">
    <property type="entry name" value="NAD(P)-bd_dom_sf"/>
</dbReference>
<dbReference type="OrthoDB" id="9769367at2"/>
<proteinExistence type="predicted"/>
<protein>
    <submittedName>
        <fullName evidence="3">Carboxynorspermidine dehydrogenase</fullName>
    </submittedName>
</protein>
<dbReference type="Pfam" id="PF03435">
    <property type="entry name" value="Sacchrp_dh_NADP"/>
    <property type="match status" value="1"/>
</dbReference>
<dbReference type="Proteomes" id="UP000294489">
    <property type="component" value="Unassembled WGS sequence"/>
</dbReference>
<sequence length="401" mass="44901">MSKALIIGAGGVGGVVTHKCAQHPEVFHEICLASRNEAKCKAIADQLDRPIQTAQVDADDVEALVALIESFKPDVLIHVALPYQDLTIMEACLRTGVPYLDTANYEHPDEAKFEYKEQWAFQERFAKAGNMATLGCGFDPGMTNIYCAYGQKNLFDEIHRIDILDANGGDHGYPFATNFNPEINIREITANGRYWEKGEWKETAPLAEKRKFDFDGIGEKDIYLLYHEELESLSQNIKGLERIRFWMTFSEKYITHLKVLENVGMTSIEPITVNGCEISPLQFLKSVLPDPASLGPRTKGKTNIGVILDGIKDGKRRKVYIYNICDHEASYREVKSQAISYTTGVPAVTGAMLMLQGIWKGEGVFNVEQLDPNPFMERIGDMGLPWQMVELDPDDDPLADA</sequence>
<dbReference type="Gene3D" id="3.40.50.720">
    <property type="entry name" value="NAD(P)-binding Rossmann-like Domain"/>
    <property type="match status" value="1"/>
</dbReference>
<reference evidence="3 4" key="1">
    <citation type="submission" date="2019-03" db="EMBL/GenBank/DDBJ databases">
        <title>Freshwater and sediment microbial communities from various areas in North America, analyzing microbe dynamics in response to fracking.</title>
        <authorList>
            <person name="Lamendella R."/>
        </authorList>
    </citation>
    <scope>NUCLEOTIDE SEQUENCE [LARGE SCALE GENOMIC DNA]</scope>
    <source>
        <strain evidence="3 4">6_TX</strain>
    </source>
</reference>
<dbReference type="InterPro" id="IPR032095">
    <property type="entry name" value="Sacchrp_dh-like_C"/>
</dbReference>
<evidence type="ECO:0000259" key="2">
    <source>
        <dbReference type="Pfam" id="PF16653"/>
    </source>
</evidence>
<evidence type="ECO:0000313" key="4">
    <source>
        <dbReference type="Proteomes" id="UP000294489"/>
    </source>
</evidence>
<dbReference type="SUPFAM" id="SSF51735">
    <property type="entry name" value="NAD(P)-binding Rossmann-fold domains"/>
    <property type="match status" value="1"/>
</dbReference>